<reference evidence="3 4" key="1">
    <citation type="submission" date="2009-08" db="EMBL/GenBank/DDBJ databases">
        <title>The Genome Sequence of Spizellomyces punctatus strain DAOM BR117.</title>
        <authorList>
            <consortium name="The Broad Institute Genome Sequencing Platform"/>
            <person name="Russ C."/>
            <person name="Cuomo C."/>
            <person name="Shea T."/>
            <person name="Young S.K."/>
            <person name="Zeng Q."/>
            <person name="Koehrsen M."/>
            <person name="Haas B."/>
            <person name="Borodovsky M."/>
            <person name="Guigo R."/>
            <person name="Alvarado L."/>
            <person name="Berlin A."/>
            <person name="Bochicchio J."/>
            <person name="Borenstein D."/>
            <person name="Chapman S."/>
            <person name="Chen Z."/>
            <person name="Engels R."/>
            <person name="Freedman E."/>
            <person name="Gellesch M."/>
            <person name="Goldberg J."/>
            <person name="Griggs A."/>
            <person name="Gujja S."/>
            <person name="Heiman D."/>
            <person name="Hepburn T."/>
            <person name="Howarth C."/>
            <person name="Jen D."/>
            <person name="Larson L."/>
            <person name="Lewis B."/>
            <person name="Mehta T."/>
            <person name="Park D."/>
            <person name="Pearson M."/>
            <person name="Roberts A."/>
            <person name="Saif S."/>
            <person name="Shenoy N."/>
            <person name="Sisk P."/>
            <person name="Stolte C."/>
            <person name="Sykes S."/>
            <person name="Thomson T."/>
            <person name="Walk T."/>
            <person name="White J."/>
            <person name="Yandava C."/>
            <person name="Burger G."/>
            <person name="Gray M.W."/>
            <person name="Holland P.W.H."/>
            <person name="King N."/>
            <person name="Lang F.B.F."/>
            <person name="Roger A.J."/>
            <person name="Ruiz-Trillo I."/>
            <person name="Lander E."/>
            <person name="Nusbaum C."/>
        </authorList>
    </citation>
    <scope>NUCLEOTIDE SEQUENCE [LARGE SCALE GENOMIC DNA]</scope>
    <source>
        <strain evidence="3 4">DAOM BR117</strain>
    </source>
</reference>
<dbReference type="RefSeq" id="XP_016607991.1">
    <property type="nucleotide sequence ID" value="XM_016753544.1"/>
</dbReference>
<dbReference type="Gene3D" id="3.40.50.720">
    <property type="entry name" value="NAD(P)-binding Rossmann-like Domain"/>
    <property type="match status" value="1"/>
</dbReference>
<evidence type="ECO:0000313" key="4">
    <source>
        <dbReference type="Proteomes" id="UP000053201"/>
    </source>
</evidence>
<organism evidence="3 4">
    <name type="scientific">Spizellomyces punctatus (strain DAOM BR117)</name>
    <dbReference type="NCBI Taxonomy" id="645134"/>
    <lineage>
        <taxon>Eukaryota</taxon>
        <taxon>Fungi</taxon>
        <taxon>Fungi incertae sedis</taxon>
        <taxon>Chytridiomycota</taxon>
        <taxon>Chytridiomycota incertae sedis</taxon>
        <taxon>Chytridiomycetes</taxon>
        <taxon>Spizellomycetales</taxon>
        <taxon>Spizellomycetaceae</taxon>
        <taxon>Spizellomyces</taxon>
    </lineage>
</organism>
<dbReference type="VEuPathDB" id="FungiDB:SPPG_05324"/>
<dbReference type="PANTHER" id="PTHR43639">
    <property type="entry name" value="OXIDOREDUCTASE, SHORT-CHAIN DEHYDROGENASE/REDUCTASE FAMILY (AFU_ORTHOLOGUE AFUA_5G02870)"/>
    <property type="match status" value="1"/>
</dbReference>
<dbReference type="Proteomes" id="UP000053201">
    <property type="component" value="Unassembled WGS sequence"/>
</dbReference>
<evidence type="ECO:0000256" key="1">
    <source>
        <dbReference type="ARBA" id="ARBA00006484"/>
    </source>
</evidence>
<accession>A0A0L0HEQ8</accession>
<dbReference type="GeneID" id="27688708"/>
<dbReference type="EMBL" id="KQ257457">
    <property type="protein sequence ID" value="KNC99951.1"/>
    <property type="molecule type" value="Genomic_DNA"/>
</dbReference>
<dbReference type="PRINTS" id="PR00080">
    <property type="entry name" value="SDRFAMILY"/>
</dbReference>
<comment type="similarity">
    <text evidence="1">Belongs to the short-chain dehydrogenases/reductases (SDR) family.</text>
</comment>
<dbReference type="GO" id="GO:0016491">
    <property type="term" value="F:oxidoreductase activity"/>
    <property type="evidence" value="ECO:0007669"/>
    <property type="project" value="UniProtKB-KW"/>
</dbReference>
<dbReference type="STRING" id="645134.A0A0L0HEQ8"/>
<dbReference type="InterPro" id="IPR036291">
    <property type="entry name" value="NAD(P)-bd_dom_sf"/>
</dbReference>
<dbReference type="RefSeq" id="XP_016607990.1">
    <property type="nucleotide sequence ID" value="XM_016753543.1"/>
</dbReference>
<dbReference type="OMA" id="GCLTHSF"/>
<gene>
    <name evidence="3" type="ORF">SPPG_05324</name>
</gene>
<dbReference type="EMBL" id="KQ257457">
    <property type="protein sequence ID" value="KNC99950.1"/>
    <property type="molecule type" value="Genomic_DNA"/>
</dbReference>
<dbReference type="OrthoDB" id="15140at2759"/>
<dbReference type="SUPFAM" id="SSF51735">
    <property type="entry name" value="NAD(P)-binding Rossmann-fold domains"/>
    <property type="match status" value="1"/>
</dbReference>
<dbReference type="FunCoup" id="A0A0L0HEQ8">
    <property type="interactions" value="27"/>
</dbReference>
<evidence type="ECO:0000313" key="3">
    <source>
        <dbReference type="EMBL" id="KNC99950.1"/>
    </source>
</evidence>
<dbReference type="PRINTS" id="PR00081">
    <property type="entry name" value="GDHRDH"/>
</dbReference>
<dbReference type="Pfam" id="PF13561">
    <property type="entry name" value="adh_short_C2"/>
    <property type="match status" value="1"/>
</dbReference>
<dbReference type="InterPro" id="IPR002347">
    <property type="entry name" value="SDR_fam"/>
</dbReference>
<keyword evidence="4" id="KW-1185">Reference proteome</keyword>
<evidence type="ECO:0008006" key="5">
    <source>
        <dbReference type="Google" id="ProtNLM"/>
    </source>
</evidence>
<dbReference type="NCBIfam" id="NF005559">
    <property type="entry name" value="PRK07231.1"/>
    <property type="match status" value="1"/>
</dbReference>
<name>A0A0L0HEQ8_SPIPD</name>
<sequence length="256" mass="26903">MPVSIAQPSINLSGKVALVTGGSRGIGAAICQELAACGASVAVNYIGSKPNALKVAESIIKGGRKAITVQGNVGNPDDAKRIVEETVQQLGRLDIVVNNAGIYDGKDFEKVTLEEYNRVLDVNLKGPFFLTQAAVPHLGPDSSVINISTCLTKTPVANVASYITSKGGVEALTRALAVELAPKGIRVNVVSPGTTDTDMLRTNPEEQLKQWEQQTPLKRLGKPEDVAAAVVFLASPQSTWFTGQNLHATGGISFAL</sequence>
<evidence type="ECO:0000256" key="2">
    <source>
        <dbReference type="ARBA" id="ARBA00023002"/>
    </source>
</evidence>
<keyword evidence="2" id="KW-0560">Oxidoreductase</keyword>
<dbReference type="PANTHER" id="PTHR43639:SF1">
    <property type="entry name" value="SHORT-CHAIN DEHYDROGENASE_REDUCTASE FAMILY PROTEIN"/>
    <property type="match status" value="1"/>
</dbReference>
<dbReference type="eggNOG" id="KOG0725">
    <property type="taxonomic scope" value="Eukaryota"/>
</dbReference>
<protein>
    <recommendedName>
        <fullName evidence="5">3-oxoacyl-[acyl-carrier-protein] reductase</fullName>
    </recommendedName>
</protein>
<dbReference type="FunFam" id="3.40.50.720:FF:000084">
    <property type="entry name" value="Short-chain dehydrogenase reductase"/>
    <property type="match status" value="1"/>
</dbReference>
<dbReference type="AlphaFoldDB" id="A0A0L0HEQ8"/>
<proteinExistence type="inferred from homology"/>